<dbReference type="GO" id="GO:0000981">
    <property type="term" value="F:DNA-binding transcription factor activity, RNA polymerase II-specific"/>
    <property type="evidence" value="ECO:0007669"/>
    <property type="project" value="TreeGrafter"/>
</dbReference>
<keyword evidence="2" id="KW-0804">Transcription</keyword>
<keyword evidence="1" id="KW-0805">Transcription regulation</keyword>
<keyword evidence="6" id="KW-1185">Reference proteome</keyword>
<proteinExistence type="predicted"/>
<dbReference type="Pfam" id="PF16675">
    <property type="entry name" value="FOXO_KIX_bdg"/>
    <property type="match status" value="1"/>
</dbReference>
<accession>A0A5N3WF90</accession>
<evidence type="ECO:0000256" key="3">
    <source>
        <dbReference type="SAM" id="MobiDB-lite"/>
    </source>
</evidence>
<dbReference type="AlphaFoldDB" id="A0A5N3WF90"/>
<evidence type="ECO:0000256" key="1">
    <source>
        <dbReference type="ARBA" id="ARBA00023015"/>
    </source>
</evidence>
<feature type="region of interest" description="Disordered" evidence="3">
    <location>
        <begin position="301"/>
        <end position="334"/>
    </location>
</feature>
<organism evidence="5 6">
    <name type="scientific">Muntiacus muntjak</name>
    <name type="common">Barking deer</name>
    <name type="synonym">Indian muntjac</name>
    <dbReference type="NCBI Taxonomy" id="9888"/>
    <lineage>
        <taxon>Eukaryota</taxon>
        <taxon>Metazoa</taxon>
        <taxon>Chordata</taxon>
        <taxon>Craniata</taxon>
        <taxon>Vertebrata</taxon>
        <taxon>Euteleostomi</taxon>
        <taxon>Mammalia</taxon>
        <taxon>Eutheria</taxon>
        <taxon>Laurasiatheria</taxon>
        <taxon>Artiodactyla</taxon>
        <taxon>Ruminantia</taxon>
        <taxon>Pecora</taxon>
        <taxon>Cervidae</taxon>
        <taxon>Muntiacinae</taxon>
        <taxon>Muntiacus</taxon>
    </lineage>
</organism>
<feature type="region of interest" description="Disordered" evidence="3">
    <location>
        <begin position="516"/>
        <end position="585"/>
    </location>
</feature>
<gene>
    <name evidence="5" type="ORF">FD754_003893</name>
</gene>
<protein>
    <recommendedName>
        <fullName evidence="4">FOXO protein KIX-binding domain-containing protein</fullName>
    </recommendedName>
</protein>
<dbReference type="PANTHER" id="PTHR45767">
    <property type="entry name" value="FORKHEAD BOX PROTEIN O"/>
    <property type="match status" value="1"/>
</dbReference>
<sequence length="585" mass="59476">MLQIKSGGFFSLLESWKKKIPSCGFSLAIKGTKQEVGGNGGALAGPYNLELKVQGPGKIGYSHSARQPSIGWEQQMVGPFFLLQSPPLFPPLPIPEICWALAREVRLDEVELSGNEAVLGGEMRLSWKINEVVLSGNEVVLGGKSPCSLSCISLLALVTEAPGGWPLTQVLRDSSLGTRGAWACRGLGCGGGACHRILAGSSDGYQGLAWPPGAQPWCTPGEEPCSADRGLRFQVTAPPPPPASMVWGRGWGARCRGGSRKGEDPSFWNQVGRRQEGEPLRIRGSGAGGMRAALGFRAPGATPGAAAGGPTKSVGGGGGSAGLPEALLDGSQDAYGPRARAGTPAYFGGCKGGAYGGGGGFGPPALGALRRLPMQTIQENKQASFAPAAAPYRPGALPALLPPPPPAPRPGPLLGAPGELALAGAAATYPGKGVAPYAPPAPSRSALAHPISLMTLPGEAGATGLAPPGHAAVFGGPPGGLLLDALPGPYAAAAAGPLGAAPDRFPADLDLDIPSSSTTSWTATKWTSTSTRPCRRRRPAWPGPRPPTRAGCQAEGRLPRAPGALPRPPGASEAAPTQLETALRS</sequence>
<dbReference type="EMBL" id="VCEA01000001">
    <property type="protein sequence ID" value="KAB0359737.1"/>
    <property type="molecule type" value="Genomic_DNA"/>
</dbReference>
<evidence type="ECO:0000256" key="2">
    <source>
        <dbReference type="ARBA" id="ARBA00023163"/>
    </source>
</evidence>
<feature type="compositionally biased region" description="Low complexity" evidence="3">
    <location>
        <begin position="301"/>
        <end position="313"/>
    </location>
</feature>
<evidence type="ECO:0000313" key="6">
    <source>
        <dbReference type="Proteomes" id="UP000326458"/>
    </source>
</evidence>
<name>A0A5N3WF90_MUNMU</name>
<dbReference type="InterPro" id="IPR032068">
    <property type="entry name" value="FOXO_KIX-bd"/>
</dbReference>
<evidence type="ECO:0000313" key="5">
    <source>
        <dbReference type="EMBL" id="KAB0359737.1"/>
    </source>
</evidence>
<dbReference type="GO" id="GO:0000978">
    <property type="term" value="F:RNA polymerase II cis-regulatory region sequence-specific DNA binding"/>
    <property type="evidence" value="ECO:0007669"/>
    <property type="project" value="TreeGrafter"/>
</dbReference>
<evidence type="ECO:0000259" key="4">
    <source>
        <dbReference type="Pfam" id="PF16675"/>
    </source>
</evidence>
<dbReference type="GO" id="GO:0005634">
    <property type="term" value="C:nucleus"/>
    <property type="evidence" value="ECO:0007669"/>
    <property type="project" value="TreeGrafter"/>
</dbReference>
<comment type="caution">
    <text evidence="5">The sequence shown here is derived from an EMBL/GenBank/DDBJ whole genome shotgun (WGS) entry which is preliminary data.</text>
</comment>
<feature type="domain" description="FOXO protein KIX-binding" evidence="4">
    <location>
        <begin position="361"/>
        <end position="402"/>
    </location>
</feature>
<dbReference type="PANTHER" id="PTHR45767:SF5">
    <property type="entry name" value="FORKHEAD BOX PROTEIN O6"/>
    <property type="match status" value="1"/>
</dbReference>
<dbReference type="Proteomes" id="UP000326458">
    <property type="component" value="Unassembled WGS sequence"/>
</dbReference>
<reference evidence="5 6" key="1">
    <citation type="submission" date="2019-06" db="EMBL/GenBank/DDBJ databases">
        <title>Discovery of a novel chromosome fission-fusion reversal in muntjac.</title>
        <authorList>
            <person name="Mudd A.B."/>
            <person name="Bredeson J.V."/>
            <person name="Baum R."/>
            <person name="Hockemeyer D."/>
            <person name="Rokhsar D.S."/>
        </authorList>
    </citation>
    <scope>NUCLEOTIDE SEQUENCE [LARGE SCALE GENOMIC DNA]</scope>
    <source>
        <strain evidence="5">UTSW_UCB_Mm</strain>
        <tissue evidence="5">Fibroblast cell line</tissue>
    </source>
</reference>
<feature type="compositionally biased region" description="Low complexity" evidence="3">
    <location>
        <begin position="516"/>
        <end position="532"/>
    </location>
</feature>